<sequence length="616" mass="68581">MDRSLLALIPLLCSLHHVCSLPGQGACLLEVDAGPCRGYMQRYYYNPVTQKCEEFYYGGCQGNANNFKIRCHQGGGGVLVVVVVVVACVAYFMSCCVVILFSEVPQKCRFPQEVGPCWALIPMYFFNMTTMQCEAFMAMPTASRTSRYATNTAFPTNNKYLLGACLLEVDAGPCRDDVQRYYYNPVTRKCEEFYYGGCQGNANNFKSVQACRKTCFMLPSTLSRKQGCCCCCCCCCCLPHELLCGHFFSEVPQKCRFPQEVGPCRALIPMYFFNMTTMQCEAFKYGGCQGNANRFKDLALCNEYCIPNKSLPVLCLGILDRGHCAASMPRYYYKVSSGTCEQFSYSGCGGSSNNFVSRQSCVDTCVRGQPSHSLFSAIIQNPMEKNPIGFLSREPRATLTSVLAYKNTSSLRRSVSGACLLEVDAGPCRDDVQRYYYNPVTRKCEEFYYGGCQGNANNFKSVQACRKTCFMIPKVPQKCRYPQEVGPCRALIPMYFFNMTTMQCEAFKYGGCQGNANRFKDLALCNEYCIPNKSLPVLCLGILDRGHCAASMPRYYYKVSSGTCEQFSYSGCGGSSNNFVSRQSCVDTCVRGQPSRVSACGLSFLKPYVIPSPVIE</sequence>
<evidence type="ECO:0000256" key="1">
    <source>
        <dbReference type="ARBA" id="ARBA00004613"/>
    </source>
</evidence>
<dbReference type="PRINTS" id="PR00759">
    <property type="entry name" value="BASICPTASE"/>
</dbReference>
<dbReference type="FunFam" id="4.10.410.10:FF:000011">
    <property type="entry name" value="Tissue factor pathway inhibitor"/>
    <property type="match status" value="2"/>
</dbReference>
<dbReference type="PROSITE" id="PS00280">
    <property type="entry name" value="BPTI_KUNITZ_1"/>
    <property type="match status" value="4"/>
</dbReference>
<dbReference type="PROSITE" id="PS50279">
    <property type="entry name" value="BPTI_KUNITZ_2"/>
    <property type="match status" value="7"/>
</dbReference>
<feature type="chain" id="PRO_5041240665" evidence="7">
    <location>
        <begin position="21"/>
        <end position="616"/>
    </location>
</feature>
<feature type="domain" description="BPTI/Kunitz inhibitor" evidence="8">
    <location>
        <begin position="315"/>
        <end position="365"/>
    </location>
</feature>
<organism evidence="9 10">
    <name type="scientific">Merluccius polli</name>
    <name type="common">Benguela hake</name>
    <name type="synonym">Merluccius cadenati</name>
    <dbReference type="NCBI Taxonomy" id="89951"/>
    <lineage>
        <taxon>Eukaryota</taxon>
        <taxon>Metazoa</taxon>
        <taxon>Chordata</taxon>
        <taxon>Craniata</taxon>
        <taxon>Vertebrata</taxon>
        <taxon>Euteleostomi</taxon>
        <taxon>Actinopterygii</taxon>
        <taxon>Neopterygii</taxon>
        <taxon>Teleostei</taxon>
        <taxon>Neoteleostei</taxon>
        <taxon>Acanthomorphata</taxon>
        <taxon>Zeiogadaria</taxon>
        <taxon>Gadariae</taxon>
        <taxon>Gadiformes</taxon>
        <taxon>Gadoidei</taxon>
        <taxon>Merlucciidae</taxon>
        <taxon>Merluccius</taxon>
    </lineage>
</organism>
<feature type="signal peptide" evidence="7">
    <location>
        <begin position="1"/>
        <end position="20"/>
    </location>
</feature>
<dbReference type="EMBL" id="JAOPHQ010003754">
    <property type="protein sequence ID" value="KAK0141709.1"/>
    <property type="molecule type" value="Genomic_DNA"/>
</dbReference>
<keyword evidence="10" id="KW-1185">Reference proteome</keyword>
<keyword evidence="4" id="KW-0722">Serine protease inhibitor</keyword>
<accession>A0AA47MKD3</accession>
<feature type="domain" description="BPTI/Kunitz inhibitor" evidence="8">
    <location>
        <begin position="539"/>
        <end position="589"/>
    </location>
</feature>
<name>A0AA47MKD3_MERPO</name>
<gene>
    <name evidence="9" type="primary">mig-6</name>
    <name evidence="9" type="ORF">N1851_020628</name>
</gene>
<dbReference type="FunFam" id="4.10.410.10:FF:000004">
    <property type="entry name" value="Tissue factor pathway inhibitor"/>
    <property type="match status" value="2"/>
</dbReference>
<evidence type="ECO:0000256" key="2">
    <source>
        <dbReference type="ARBA" id="ARBA00022525"/>
    </source>
</evidence>
<evidence type="ECO:0000256" key="6">
    <source>
        <dbReference type="SAM" id="Phobius"/>
    </source>
</evidence>
<dbReference type="InterPro" id="IPR020901">
    <property type="entry name" value="Prtase_inh_Kunz-CS"/>
</dbReference>
<evidence type="ECO:0000259" key="8">
    <source>
        <dbReference type="PROSITE" id="PS50279"/>
    </source>
</evidence>
<comment type="caution">
    <text evidence="9">The sequence shown here is derived from an EMBL/GenBank/DDBJ whole genome shotgun (WGS) entry which is preliminary data.</text>
</comment>
<evidence type="ECO:0000313" key="9">
    <source>
        <dbReference type="EMBL" id="KAK0141709.1"/>
    </source>
</evidence>
<keyword evidence="6" id="KW-1133">Transmembrane helix</keyword>
<dbReference type="PANTHER" id="PTHR10083:SF328">
    <property type="entry name" value="TISSUE FACTOR PATHWAY INHIBITOR"/>
    <property type="match status" value="1"/>
</dbReference>
<evidence type="ECO:0000256" key="4">
    <source>
        <dbReference type="ARBA" id="ARBA00022900"/>
    </source>
</evidence>
<keyword evidence="6" id="KW-0812">Transmembrane</keyword>
<keyword evidence="6" id="KW-0472">Membrane</keyword>
<dbReference type="AlphaFoldDB" id="A0AA47MKD3"/>
<evidence type="ECO:0000256" key="5">
    <source>
        <dbReference type="ARBA" id="ARBA00023157"/>
    </source>
</evidence>
<evidence type="ECO:0000256" key="7">
    <source>
        <dbReference type="SAM" id="SignalP"/>
    </source>
</evidence>
<dbReference type="SMART" id="SM00131">
    <property type="entry name" value="KU"/>
    <property type="match status" value="7"/>
</dbReference>
<evidence type="ECO:0000313" key="10">
    <source>
        <dbReference type="Proteomes" id="UP001174136"/>
    </source>
</evidence>
<protein>
    <submittedName>
        <fullName evidence="9">Papilin</fullName>
    </submittedName>
</protein>
<reference evidence="9" key="1">
    <citation type="journal article" date="2023" name="Front. Mar. Sci.">
        <title>A new Merluccius polli reference genome to investigate the effects of global change in West African waters.</title>
        <authorList>
            <person name="Mateo J.L."/>
            <person name="Blanco-Fernandez C."/>
            <person name="Garcia-Vazquez E."/>
            <person name="Machado-Schiaffino G."/>
        </authorList>
    </citation>
    <scope>NUCLEOTIDE SEQUENCE</scope>
    <source>
        <strain evidence="9">C29</strain>
        <tissue evidence="9">Fin</tissue>
    </source>
</reference>
<keyword evidence="3" id="KW-0646">Protease inhibitor</keyword>
<feature type="transmembrane region" description="Helical" evidence="6">
    <location>
        <begin position="78"/>
        <end position="101"/>
    </location>
</feature>
<feature type="domain" description="BPTI/Kunitz inhibitor" evidence="8">
    <location>
        <begin position="255"/>
        <end position="305"/>
    </location>
</feature>
<keyword evidence="5" id="KW-1015">Disulfide bond</keyword>
<proteinExistence type="predicted"/>
<dbReference type="InterPro" id="IPR002223">
    <property type="entry name" value="Kunitz_BPTI"/>
</dbReference>
<dbReference type="GO" id="GO:0005615">
    <property type="term" value="C:extracellular space"/>
    <property type="evidence" value="ECO:0007669"/>
    <property type="project" value="TreeGrafter"/>
</dbReference>
<dbReference type="CDD" id="cd00109">
    <property type="entry name" value="Kunitz-type"/>
    <property type="match status" value="3"/>
</dbReference>
<dbReference type="Gene3D" id="4.10.410.10">
    <property type="entry name" value="Pancreatic trypsin inhibitor Kunitz domain"/>
    <property type="match status" value="8"/>
</dbReference>
<dbReference type="PANTHER" id="PTHR10083">
    <property type="entry name" value="KUNITZ-TYPE PROTEASE INHIBITOR-RELATED"/>
    <property type="match status" value="1"/>
</dbReference>
<dbReference type="SUPFAM" id="SSF57362">
    <property type="entry name" value="BPTI-like"/>
    <property type="match status" value="8"/>
</dbReference>
<keyword evidence="2" id="KW-0964">Secreted</keyword>
<keyword evidence="7" id="KW-0732">Signal</keyword>
<comment type="subcellular location">
    <subcellularLocation>
        <location evidence="1">Secreted</location>
    </subcellularLocation>
</comment>
<feature type="domain" description="BPTI/Kunitz inhibitor" evidence="8">
    <location>
        <begin position="165"/>
        <end position="215"/>
    </location>
</feature>
<dbReference type="InterPro" id="IPR036880">
    <property type="entry name" value="Kunitz_BPTI_sf"/>
</dbReference>
<evidence type="ECO:0000256" key="3">
    <source>
        <dbReference type="ARBA" id="ARBA00022690"/>
    </source>
</evidence>
<feature type="domain" description="BPTI/Kunitz inhibitor" evidence="8">
    <location>
        <begin position="27"/>
        <end position="68"/>
    </location>
</feature>
<dbReference type="GO" id="GO:0004867">
    <property type="term" value="F:serine-type endopeptidase inhibitor activity"/>
    <property type="evidence" value="ECO:0007669"/>
    <property type="project" value="UniProtKB-KW"/>
</dbReference>
<dbReference type="InterPro" id="IPR050098">
    <property type="entry name" value="TFPI/VKTCI-like"/>
</dbReference>
<feature type="domain" description="BPTI/Kunitz inhibitor" evidence="8">
    <location>
        <begin position="479"/>
        <end position="529"/>
    </location>
</feature>
<dbReference type="Proteomes" id="UP001174136">
    <property type="component" value="Unassembled WGS sequence"/>
</dbReference>
<dbReference type="Pfam" id="PF00014">
    <property type="entry name" value="Kunitz_BPTI"/>
    <property type="match status" value="8"/>
</dbReference>
<feature type="domain" description="BPTI/Kunitz inhibitor" evidence="8">
    <location>
        <begin position="419"/>
        <end position="469"/>
    </location>
</feature>